<dbReference type="InterPro" id="IPR011053">
    <property type="entry name" value="Single_hybrid_motif"/>
</dbReference>
<keyword evidence="2" id="KW-1185">Reference proteome</keyword>
<evidence type="ECO:0000313" key="2">
    <source>
        <dbReference type="Proteomes" id="UP001527099"/>
    </source>
</evidence>
<evidence type="ECO:0008006" key="3">
    <source>
        <dbReference type="Google" id="ProtNLM"/>
    </source>
</evidence>
<sequence length="84" mass="9308">MFIKYEVISPFRGMVESVLSQESSYVYEGESIFVIRTAEKLVHISAEYNGVVTGLHVQPGDEIIPGMILADMGESMYTILMGSD</sequence>
<dbReference type="EMBL" id="JAMDMX010000112">
    <property type="protein sequence ID" value="MCY9696845.1"/>
    <property type="molecule type" value="Genomic_DNA"/>
</dbReference>
<evidence type="ECO:0000313" key="1">
    <source>
        <dbReference type="EMBL" id="MCY9696845.1"/>
    </source>
</evidence>
<comment type="caution">
    <text evidence="1">The sequence shown here is derived from an EMBL/GenBank/DDBJ whole genome shotgun (WGS) entry which is preliminary data.</text>
</comment>
<protein>
    <recommendedName>
        <fullName evidence="3">Lipoyl-binding domain-containing protein</fullName>
    </recommendedName>
</protein>
<dbReference type="SUPFAM" id="SSF51230">
    <property type="entry name" value="Single hybrid motif"/>
    <property type="match status" value="1"/>
</dbReference>
<proteinExistence type="predicted"/>
<name>A0ABT4GKW1_9BACL</name>
<dbReference type="RefSeq" id="WP_029195195.1">
    <property type="nucleotide sequence ID" value="NZ_JAMDMW010000119.1"/>
</dbReference>
<gene>
    <name evidence="1" type="ORF">M5X19_28675</name>
</gene>
<dbReference type="Proteomes" id="UP001527099">
    <property type="component" value="Unassembled WGS sequence"/>
</dbReference>
<reference evidence="1 2" key="1">
    <citation type="submission" date="2022-05" db="EMBL/GenBank/DDBJ databases">
        <title>Genome Sequencing of Bee-Associated Microbes.</title>
        <authorList>
            <person name="Dunlap C."/>
        </authorList>
    </citation>
    <scope>NUCLEOTIDE SEQUENCE [LARGE SCALE GENOMIC DNA]</scope>
    <source>
        <strain evidence="1 2">NRRL B-14421</strain>
    </source>
</reference>
<organism evidence="1 2">
    <name type="scientific">Paenibacillus alginolyticus</name>
    <dbReference type="NCBI Taxonomy" id="59839"/>
    <lineage>
        <taxon>Bacteria</taxon>
        <taxon>Bacillati</taxon>
        <taxon>Bacillota</taxon>
        <taxon>Bacilli</taxon>
        <taxon>Bacillales</taxon>
        <taxon>Paenibacillaceae</taxon>
        <taxon>Paenibacillus</taxon>
    </lineage>
</organism>
<accession>A0ABT4GKW1</accession>
<dbReference type="Gene3D" id="2.40.50.100">
    <property type="match status" value="1"/>
</dbReference>